<protein>
    <submittedName>
        <fullName evidence="2">Uncharacterized protein</fullName>
    </submittedName>
</protein>
<accession>X1NA70</accession>
<evidence type="ECO:0000313" key="2">
    <source>
        <dbReference type="EMBL" id="GAI27091.1"/>
    </source>
</evidence>
<dbReference type="AlphaFoldDB" id="X1NA70"/>
<proteinExistence type="predicted"/>
<gene>
    <name evidence="2" type="ORF">S06H3_26196</name>
</gene>
<dbReference type="EMBL" id="BARV01015116">
    <property type="protein sequence ID" value="GAI27091.1"/>
    <property type="molecule type" value="Genomic_DNA"/>
</dbReference>
<sequence>MPNREPLYPHTPKKKEPLFPHEPKGQQSQSLKHFWVEKNLPYDTWAIVEAWPGGTVRSPFETKEKAVKQEEEITEGVWKIKQVPSPQEKFPKQHEALKKLYPYEFIEYHDDGDLTIQLLVPPIAKPWPVSFRELVKGDVIVVTTDGELWYWLAVSYLCDLLLKS</sequence>
<organism evidence="2">
    <name type="scientific">marine sediment metagenome</name>
    <dbReference type="NCBI Taxonomy" id="412755"/>
    <lineage>
        <taxon>unclassified sequences</taxon>
        <taxon>metagenomes</taxon>
        <taxon>ecological metagenomes</taxon>
    </lineage>
</organism>
<name>X1NA70_9ZZZZ</name>
<feature type="compositionally biased region" description="Basic and acidic residues" evidence="1">
    <location>
        <begin position="14"/>
        <end position="24"/>
    </location>
</feature>
<feature type="region of interest" description="Disordered" evidence="1">
    <location>
        <begin position="1"/>
        <end position="30"/>
    </location>
</feature>
<reference evidence="2" key="1">
    <citation type="journal article" date="2014" name="Front. Microbiol.">
        <title>High frequency of phylogenetically diverse reductive dehalogenase-homologous genes in deep subseafloor sedimentary metagenomes.</title>
        <authorList>
            <person name="Kawai M."/>
            <person name="Futagami T."/>
            <person name="Toyoda A."/>
            <person name="Takaki Y."/>
            <person name="Nishi S."/>
            <person name="Hori S."/>
            <person name="Arai W."/>
            <person name="Tsubouchi T."/>
            <person name="Morono Y."/>
            <person name="Uchiyama I."/>
            <person name="Ito T."/>
            <person name="Fujiyama A."/>
            <person name="Inagaki F."/>
            <person name="Takami H."/>
        </authorList>
    </citation>
    <scope>NUCLEOTIDE SEQUENCE</scope>
    <source>
        <strain evidence="2">Expedition CK06-06</strain>
    </source>
</reference>
<feature type="non-terminal residue" evidence="2">
    <location>
        <position position="164"/>
    </location>
</feature>
<comment type="caution">
    <text evidence="2">The sequence shown here is derived from an EMBL/GenBank/DDBJ whole genome shotgun (WGS) entry which is preliminary data.</text>
</comment>
<evidence type="ECO:0000256" key="1">
    <source>
        <dbReference type="SAM" id="MobiDB-lite"/>
    </source>
</evidence>